<dbReference type="EC" id="2.1.1.-" evidence="5"/>
<dbReference type="Proteomes" id="UP001497512">
    <property type="component" value="Chromosome 8"/>
</dbReference>
<comment type="subcellular location">
    <subcellularLocation>
        <location evidence="5">Mitochondrion inner membrane</location>
        <topology evidence="5">Peripheral membrane protein</topology>
        <orientation evidence="5">Matrix side</orientation>
    </subcellularLocation>
</comment>
<dbReference type="SUPFAM" id="SSF53335">
    <property type="entry name" value="S-adenosyl-L-methionine-dependent methyltransferases"/>
    <property type="match status" value="1"/>
</dbReference>
<comment type="function">
    <text evidence="5">O-methyltransferase required for two non-consecutive steps during ubiquinone biosynthesis. Catalyzes the 2 O-methylation of 3,4-dihydroxy-5-(all-trans-polyprenyl)benzoic acid into 4-hydroxy-3-methoxy-5-(all-trans-polyprenyl)benzoic acid. Also catalyzes the last step of ubiquinone biosynthesis by mediating methylation of 3-demethylubiquinone into ubiquinone. Also able to mediate the methylation of 3-demethylubiquinol into ubiquinol.</text>
</comment>
<keyword evidence="8" id="KW-1185">Reference proteome</keyword>
<evidence type="ECO:0000256" key="4">
    <source>
        <dbReference type="ARBA" id="ARBA00022691"/>
    </source>
</evidence>
<proteinExistence type="inferred from homology"/>
<evidence type="ECO:0000256" key="6">
    <source>
        <dbReference type="SAM" id="MobiDB-lite"/>
    </source>
</evidence>
<sequence length="311" mass="34059">MLVRVDDERFRSVQWSSGKSFGAISLEPSPPPLHHHHEQPPALAERSEQVPVEPASTSTPIEGSHRSSVDVAETAKFAAIAATWWDYQGPFKPLHIMNQIRISFIRSAICRHFRKDANSARPLEGLQIVDVGCGGGLLCEPLARMGGLITGIDAVEKNLGVASLHAARDPATALIKYLCTTAEQMVHEQEKFDVVIALEVIEHVADPMEFCKSLAALTKKNGIVFISTLNRSIQSFGLAIVAAEYVLGWLPQGTHNWSKFVTPEELALLMGKASLSVEEMAGMVYNPFSQKWSLSEDTSVNYIALGVNRDT</sequence>
<keyword evidence="5" id="KW-0460">Magnesium</keyword>
<feature type="region of interest" description="Disordered" evidence="6">
    <location>
        <begin position="21"/>
        <end position="67"/>
    </location>
</feature>
<evidence type="ECO:0000313" key="8">
    <source>
        <dbReference type="Proteomes" id="UP001497512"/>
    </source>
</evidence>
<dbReference type="PANTHER" id="PTHR43464">
    <property type="entry name" value="METHYLTRANSFERASE"/>
    <property type="match status" value="1"/>
</dbReference>
<dbReference type="Gene3D" id="3.40.50.150">
    <property type="entry name" value="Vaccinia Virus protein VP39"/>
    <property type="match status" value="1"/>
</dbReference>
<dbReference type="NCBIfam" id="TIGR01983">
    <property type="entry name" value="UbiG"/>
    <property type="match status" value="1"/>
</dbReference>
<dbReference type="PANTHER" id="PTHR43464:SF19">
    <property type="entry name" value="UBIQUINONE BIOSYNTHESIS O-METHYLTRANSFERASE, MITOCHONDRIAL"/>
    <property type="match status" value="1"/>
</dbReference>
<comment type="subunit">
    <text evidence="5">Component of a multi-subunit COQ enzyme complex.</text>
</comment>
<keyword evidence="5" id="KW-0472">Membrane</keyword>
<dbReference type="EC" id="2.1.1.64" evidence="5"/>
<comment type="catalytic activity">
    <reaction evidence="5">
        <text>a 3,4-dihydroxy-5-(all-trans-polyprenyl)benzoate + S-adenosyl-L-methionine = a 4-hydroxy-3-methoxy-5-(all-trans-polyprenyl)benzoate + S-adenosyl-L-homocysteine + H(+)</text>
        <dbReference type="Rhea" id="RHEA:44452"/>
        <dbReference type="Rhea" id="RHEA-COMP:10930"/>
        <dbReference type="Rhea" id="RHEA-COMP:10931"/>
        <dbReference type="ChEBI" id="CHEBI:15378"/>
        <dbReference type="ChEBI" id="CHEBI:57856"/>
        <dbReference type="ChEBI" id="CHEBI:59789"/>
        <dbReference type="ChEBI" id="CHEBI:64694"/>
        <dbReference type="ChEBI" id="CHEBI:84443"/>
        <dbReference type="EC" id="2.1.1.114"/>
    </reaction>
</comment>
<dbReference type="HAMAP" id="MF_00472">
    <property type="entry name" value="UbiG"/>
    <property type="match status" value="1"/>
</dbReference>
<feature type="binding site" evidence="5">
    <location>
        <position position="101"/>
    </location>
    <ligand>
        <name>S-adenosyl-L-methionine</name>
        <dbReference type="ChEBI" id="CHEBI:59789"/>
    </ligand>
</feature>
<evidence type="ECO:0000256" key="2">
    <source>
        <dbReference type="ARBA" id="ARBA00022679"/>
    </source>
</evidence>
<comment type="cofactor">
    <cofactor evidence="5">
        <name>Mg(2+)</name>
        <dbReference type="ChEBI" id="CHEBI:18420"/>
    </cofactor>
</comment>
<keyword evidence="5" id="KW-0479">Metal-binding</keyword>
<dbReference type="Pfam" id="PF13489">
    <property type="entry name" value="Methyltransf_23"/>
    <property type="match status" value="1"/>
</dbReference>
<evidence type="ECO:0000256" key="5">
    <source>
        <dbReference type="HAMAP-Rule" id="MF_03190"/>
    </source>
</evidence>
<comment type="catalytic activity">
    <reaction evidence="5">
        <text>a 3-demethylubiquinol + S-adenosyl-L-methionine = a ubiquinol + S-adenosyl-L-homocysteine + H(+)</text>
        <dbReference type="Rhea" id="RHEA:44380"/>
        <dbReference type="Rhea" id="RHEA-COMP:9566"/>
        <dbReference type="Rhea" id="RHEA-COMP:10914"/>
        <dbReference type="ChEBI" id="CHEBI:15378"/>
        <dbReference type="ChEBI" id="CHEBI:17976"/>
        <dbReference type="ChEBI" id="CHEBI:57856"/>
        <dbReference type="ChEBI" id="CHEBI:59789"/>
        <dbReference type="ChEBI" id="CHEBI:84422"/>
        <dbReference type="EC" id="2.1.1.64"/>
    </reaction>
</comment>
<comment type="similarity">
    <text evidence="5">Belongs to the class I-like SAM-binding methyltransferase superfamily. UbiG/COQ3 family.</text>
</comment>
<feature type="binding site" evidence="5">
    <location>
        <position position="198"/>
    </location>
    <ligand>
        <name>S-adenosyl-L-methionine</name>
        <dbReference type="ChEBI" id="CHEBI:59789"/>
    </ligand>
</feature>
<feature type="binding site" evidence="5">
    <location>
        <position position="202"/>
    </location>
    <ligand>
        <name>Mg(2+)</name>
        <dbReference type="ChEBI" id="CHEBI:18420"/>
    </ligand>
</feature>
<evidence type="ECO:0000313" key="7">
    <source>
        <dbReference type="EMBL" id="CAK9234804.1"/>
    </source>
</evidence>
<evidence type="ECO:0000256" key="1">
    <source>
        <dbReference type="ARBA" id="ARBA00022603"/>
    </source>
</evidence>
<feature type="binding site" evidence="5">
    <location>
        <position position="203"/>
    </location>
    <ligand>
        <name>Mg(2+)</name>
        <dbReference type="ChEBI" id="CHEBI:18420"/>
    </ligand>
</feature>
<keyword evidence="2 5" id="KW-0808">Transferase</keyword>
<feature type="binding site" evidence="5">
    <location>
        <position position="153"/>
    </location>
    <ligand>
        <name>S-adenosyl-L-methionine</name>
        <dbReference type="ChEBI" id="CHEBI:59789"/>
    </ligand>
</feature>
<organism evidence="7 8">
    <name type="scientific">Sphagnum troendelagicum</name>
    <dbReference type="NCBI Taxonomy" id="128251"/>
    <lineage>
        <taxon>Eukaryota</taxon>
        <taxon>Viridiplantae</taxon>
        <taxon>Streptophyta</taxon>
        <taxon>Embryophyta</taxon>
        <taxon>Bryophyta</taxon>
        <taxon>Sphagnophytina</taxon>
        <taxon>Sphagnopsida</taxon>
        <taxon>Sphagnales</taxon>
        <taxon>Sphagnaceae</taxon>
        <taxon>Sphagnum</taxon>
    </lineage>
</organism>
<comment type="catalytic activity">
    <reaction evidence="5">
        <text>a 3-demethylubiquinone + S-adenosyl-L-methionine = a ubiquinone + S-adenosyl-L-homocysteine</text>
        <dbReference type="Rhea" id="RHEA:81215"/>
        <dbReference type="Rhea" id="RHEA-COMP:9565"/>
        <dbReference type="Rhea" id="RHEA-COMP:19654"/>
        <dbReference type="ChEBI" id="CHEBI:16389"/>
        <dbReference type="ChEBI" id="CHEBI:57856"/>
        <dbReference type="ChEBI" id="CHEBI:59789"/>
        <dbReference type="ChEBI" id="CHEBI:231825"/>
    </reaction>
</comment>
<reference evidence="7" key="1">
    <citation type="submission" date="2024-02" db="EMBL/GenBank/DDBJ databases">
        <authorList>
            <consortium name="ELIXIR-Norway"/>
            <consortium name="Elixir Norway"/>
        </authorList>
    </citation>
    <scope>NUCLEOTIDE SEQUENCE</scope>
</reference>
<dbReference type="InterPro" id="IPR010233">
    <property type="entry name" value="UbiG_MeTrfase"/>
</dbReference>
<feature type="binding site" evidence="5">
    <location>
        <position position="199"/>
    </location>
    <ligand>
        <name>Mg(2+)</name>
        <dbReference type="ChEBI" id="CHEBI:18420"/>
    </ligand>
</feature>
<gene>
    <name evidence="5" type="primary">COQ3</name>
    <name evidence="7" type="ORF">CSSPTR1EN2_LOCUS22400</name>
</gene>
<dbReference type="EC" id="2.1.1.114" evidence="5"/>
<keyword evidence="4 5" id="KW-0949">S-adenosyl-L-methionine</keyword>
<keyword evidence="1 5" id="KW-0489">Methyltransferase</keyword>
<dbReference type="EMBL" id="OZ019900">
    <property type="protein sequence ID" value="CAK9234804.1"/>
    <property type="molecule type" value="Genomic_DNA"/>
</dbReference>
<accession>A0ABP0V0N7</accession>
<keyword evidence="5" id="KW-0496">Mitochondrion</keyword>
<keyword evidence="3 5" id="KW-0831">Ubiquinone biosynthesis</keyword>
<name>A0ABP0V0N7_9BRYO</name>
<comment type="pathway">
    <text evidence="5">Cofactor biosynthesis; ubiquinone biosynthesis.</text>
</comment>
<dbReference type="CDD" id="cd02440">
    <property type="entry name" value="AdoMet_MTases"/>
    <property type="match status" value="1"/>
</dbReference>
<evidence type="ECO:0000256" key="3">
    <source>
        <dbReference type="ARBA" id="ARBA00022688"/>
    </source>
</evidence>
<feature type="binding site" evidence="5">
    <location>
        <position position="132"/>
    </location>
    <ligand>
        <name>S-adenosyl-L-methionine</name>
        <dbReference type="ChEBI" id="CHEBI:59789"/>
    </ligand>
</feature>
<dbReference type="InterPro" id="IPR029063">
    <property type="entry name" value="SAM-dependent_MTases_sf"/>
</dbReference>
<protein>
    <recommendedName>
        <fullName evidence="5">Ubiquinone biosynthesis O-methyltransferase, mitochondrial</fullName>
    </recommendedName>
    <alternativeName>
        <fullName evidence="5">3-demethylubiquinol 3-O-methyltransferase</fullName>
        <ecNumber evidence="5">2.1.1.64</ecNumber>
    </alternativeName>
    <alternativeName>
        <fullName evidence="5">3-demethylubiquinone 3-O-methyltransferase</fullName>
        <ecNumber evidence="5">2.1.1.-</ecNumber>
    </alternativeName>
    <alternativeName>
        <fullName evidence="5">Polyprenyldihydroxybenzoate methyltransferase</fullName>
        <ecNumber evidence="5">2.1.1.114</ecNumber>
    </alternativeName>
</protein>
<keyword evidence="5" id="KW-0999">Mitochondrion inner membrane</keyword>